<dbReference type="GO" id="GO:0035025">
    <property type="term" value="P:positive regulation of Rho protein signal transduction"/>
    <property type="evidence" value="ECO:0007669"/>
    <property type="project" value="TreeGrafter"/>
</dbReference>
<evidence type="ECO:0000256" key="4">
    <source>
        <dbReference type="ARBA" id="ARBA00023040"/>
    </source>
</evidence>
<keyword evidence="5 11" id="KW-0472">Membrane</keyword>
<feature type="transmembrane region" description="Helical" evidence="11">
    <location>
        <begin position="37"/>
        <end position="55"/>
    </location>
</feature>
<dbReference type="GO" id="GO:0005886">
    <property type="term" value="C:plasma membrane"/>
    <property type="evidence" value="ECO:0007669"/>
    <property type="project" value="TreeGrafter"/>
</dbReference>
<keyword evidence="3 11" id="KW-1133">Transmembrane helix</keyword>
<evidence type="ECO:0000256" key="10">
    <source>
        <dbReference type="SAM" id="MobiDB-lite"/>
    </source>
</evidence>
<sequence>TVYSTSSGVHILAVFVGGLVFNAAALVFFFSRSRSRSHTVVYMTNLAVADVLLLLTLPVRIYYHLGFGGLGQLACDVVGLVLKANMYGSIFYLTCICFDRCMAVIFPMSARVQEARKKAWLFCLGVLDAHLRGQPAHLTSSSAARSPGDDCFDALPVYATKPAVLVPTLALGFGIPLLVMLICSWGLVRAVRRSAVARTDLVDGDKIQRMIAASLLIFLLSFLPYHISLVLLFLNRDQVACSVVTAYRCSLLLACLNTVLDPVAYYFTTDTFRRNMGMGAVWRMFQLNSHSSEANSRSRAPTHAPKDDPGRLQLHPGPAAP</sequence>
<feature type="region of interest" description="Disordered" evidence="10">
    <location>
        <begin position="292"/>
        <end position="321"/>
    </location>
</feature>
<keyword evidence="6 9" id="KW-0675">Receptor</keyword>
<proteinExistence type="inferred from homology"/>
<evidence type="ECO:0000259" key="12">
    <source>
        <dbReference type="PROSITE" id="PS50262"/>
    </source>
</evidence>
<feature type="transmembrane region" description="Helical" evidence="11">
    <location>
        <begin position="12"/>
        <end position="30"/>
    </location>
</feature>
<evidence type="ECO:0000256" key="3">
    <source>
        <dbReference type="ARBA" id="ARBA00022989"/>
    </source>
</evidence>
<keyword evidence="7" id="KW-0325">Glycoprotein</keyword>
<evidence type="ECO:0000256" key="7">
    <source>
        <dbReference type="ARBA" id="ARBA00023180"/>
    </source>
</evidence>
<dbReference type="PROSITE" id="PS50262">
    <property type="entry name" value="G_PROTEIN_RECEP_F1_2"/>
    <property type="match status" value="1"/>
</dbReference>
<dbReference type="SUPFAM" id="SSF81321">
    <property type="entry name" value="Family A G protein-coupled receptor-like"/>
    <property type="match status" value="1"/>
</dbReference>
<name>A0A672H0S5_SALFA</name>
<dbReference type="PRINTS" id="PR00237">
    <property type="entry name" value="GPCRRHODOPSN"/>
</dbReference>
<evidence type="ECO:0000256" key="11">
    <source>
        <dbReference type="SAM" id="Phobius"/>
    </source>
</evidence>
<evidence type="ECO:0000313" key="13">
    <source>
        <dbReference type="Ensembl" id="ENSSFAP00005017969.1"/>
    </source>
</evidence>
<evidence type="ECO:0000256" key="6">
    <source>
        <dbReference type="ARBA" id="ARBA00023170"/>
    </source>
</evidence>
<dbReference type="PROSITE" id="PS00237">
    <property type="entry name" value="G_PROTEIN_RECEP_F1_1"/>
    <property type="match status" value="1"/>
</dbReference>
<protein>
    <submittedName>
        <fullName evidence="13">Zgc:172079</fullName>
    </submittedName>
</protein>
<dbReference type="Ensembl" id="ENSSFAT00005018695.1">
    <property type="protein sequence ID" value="ENSSFAP00005017969.1"/>
    <property type="gene ID" value="ENSSFAG00005009515.1"/>
</dbReference>
<reference evidence="13" key="1">
    <citation type="submission" date="2019-06" db="EMBL/GenBank/DDBJ databases">
        <authorList>
            <consortium name="Wellcome Sanger Institute Data Sharing"/>
        </authorList>
    </citation>
    <scope>NUCLEOTIDE SEQUENCE [LARGE SCALE GENOMIC DNA]</scope>
</reference>
<feature type="transmembrane region" description="Helical" evidence="11">
    <location>
        <begin position="209"/>
        <end position="233"/>
    </location>
</feature>
<organism evidence="13 14">
    <name type="scientific">Salarias fasciatus</name>
    <name type="common">Jewelled blenny</name>
    <name type="synonym">Blennius fasciatus</name>
    <dbReference type="NCBI Taxonomy" id="181472"/>
    <lineage>
        <taxon>Eukaryota</taxon>
        <taxon>Metazoa</taxon>
        <taxon>Chordata</taxon>
        <taxon>Craniata</taxon>
        <taxon>Vertebrata</taxon>
        <taxon>Euteleostomi</taxon>
        <taxon>Actinopterygii</taxon>
        <taxon>Neopterygii</taxon>
        <taxon>Teleostei</taxon>
        <taxon>Neoteleostei</taxon>
        <taxon>Acanthomorphata</taxon>
        <taxon>Ovalentaria</taxon>
        <taxon>Blenniimorphae</taxon>
        <taxon>Blenniiformes</taxon>
        <taxon>Blennioidei</taxon>
        <taxon>Blenniidae</taxon>
        <taxon>Salariinae</taxon>
        <taxon>Salarias</taxon>
    </lineage>
</organism>
<evidence type="ECO:0000256" key="2">
    <source>
        <dbReference type="ARBA" id="ARBA00022692"/>
    </source>
</evidence>
<feature type="transmembrane region" description="Helical" evidence="11">
    <location>
        <begin position="245"/>
        <end position="268"/>
    </location>
</feature>
<comment type="subcellular location">
    <subcellularLocation>
        <location evidence="1">Membrane</location>
        <topology evidence="1">Multi-pass membrane protein</topology>
    </subcellularLocation>
</comment>
<evidence type="ECO:0000256" key="8">
    <source>
        <dbReference type="ARBA" id="ARBA00023224"/>
    </source>
</evidence>
<keyword evidence="14" id="KW-1185">Reference proteome</keyword>
<dbReference type="Gene3D" id="1.20.1070.10">
    <property type="entry name" value="Rhodopsin 7-helix transmembrane proteins"/>
    <property type="match status" value="1"/>
</dbReference>
<dbReference type="InterPro" id="IPR000276">
    <property type="entry name" value="GPCR_Rhodpsn"/>
</dbReference>
<evidence type="ECO:0000256" key="9">
    <source>
        <dbReference type="RuleBase" id="RU000688"/>
    </source>
</evidence>
<evidence type="ECO:0000256" key="1">
    <source>
        <dbReference type="ARBA" id="ARBA00004141"/>
    </source>
</evidence>
<dbReference type="PANTHER" id="PTHR24232">
    <property type="entry name" value="G-PROTEIN COUPLED RECEPTOR"/>
    <property type="match status" value="1"/>
</dbReference>
<dbReference type="PANTHER" id="PTHR24232:SF112">
    <property type="entry name" value="LYSOPHOSPHATIDIC ACID RECEPTOR 6-LIKE"/>
    <property type="match status" value="1"/>
</dbReference>
<evidence type="ECO:0000313" key="14">
    <source>
        <dbReference type="Proteomes" id="UP000472267"/>
    </source>
</evidence>
<evidence type="ECO:0000256" key="5">
    <source>
        <dbReference type="ARBA" id="ARBA00023136"/>
    </source>
</evidence>
<dbReference type="AlphaFoldDB" id="A0A672H0S5"/>
<dbReference type="GO" id="GO:0007200">
    <property type="term" value="P:phospholipase C-activating G protein-coupled receptor signaling pathway"/>
    <property type="evidence" value="ECO:0007669"/>
    <property type="project" value="TreeGrafter"/>
</dbReference>
<dbReference type="InterPro" id="IPR017452">
    <property type="entry name" value="GPCR_Rhodpsn_7TM"/>
</dbReference>
<reference evidence="13" key="2">
    <citation type="submission" date="2025-08" db="UniProtKB">
        <authorList>
            <consortium name="Ensembl"/>
        </authorList>
    </citation>
    <scope>IDENTIFICATION</scope>
</reference>
<dbReference type="OMA" id="KANMYGS"/>
<keyword evidence="8 9" id="KW-0807">Transducer</keyword>
<keyword evidence="4 9" id="KW-0297">G-protein coupled receptor</keyword>
<dbReference type="InParanoid" id="A0A672H0S5"/>
<accession>A0A672H0S5</accession>
<feature type="transmembrane region" description="Helical" evidence="11">
    <location>
        <begin position="164"/>
        <end position="188"/>
    </location>
</feature>
<reference evidence="13" key="3">
    <citation type="submission" date="2025-09" db="UniProtKB">
        <authorList>
            <consortium name="Ensembl"/>
        </authorList>
    </citation>
    <scope>IDENTIFICATION</scope>
</reference>
<dbReference type="CDD" id="cd14982">
    <property type="entry name" value="7tmA_purinoceptor-like"/>
    <property type="match status" value="1"/>
</dbReference>
<keyword evidence="2 9" id="KW-0812">Transmembrane</keyword>
<comment type="similarity">
    <text evidence="9">Belongs to the G-protein coupled receptor 1 family.</text>
</comment>
<dbReference type="Proteomes" id="UP000472267">
    <property type="component" value="Chromosome 3"/>
</dbReference>
<dbReference type="GO" id="GO:0004930">
    <property type="term" value="F:G protein-coupled receptor activity"/>
    <property type="evidence" value="ECO:0007669"/>
    <property type="project" value="UniProtKB-KW"/>
</dbReference>
<dbReference type="Pfam" id="PF00001">
    <property type="entry name" value="7tm_1"/>
    <property type="match status" value="1"/>
</dbReference>
<feature type="domain" description="G-protein coupled receptors family 1 profile" evidence="12">
    <location>
        <begin position="21"/>
        <end position="265"/>
    </location>
</feature>